<evidence type="ECO:0000256" key="1">
    <source>
        <dbReference type="SAM" id="Phobius"/>
    </source>
</evidence>
<dbReference type="AlphaFoldDB" id="A0A1I2FZY8"/>
<evidence type="ECO:0000313" key="3">
    <source>
        <dbReference type="Proteomes" id="UP000199645"/>
    </source>
</evidence>
<sequence>MLFGMNIIRNEPKSTVAPEFACRVTHPTLVRSVVDSARILGRTTLISGIGAVALLGAAIVIAYLLAGALGILGVDASGSY</sequence>
<feature type="transmembrane region" description="Helical" evidence="1">
    <location>
        <begin position="45"/>
        <end position="72"/>
    </location>
</feature>
<dbReference type="Proteomes" id="UP000199645">
    <property type="component" value="Unassembled WGS sequence"/>
</dbReference>
<reference evidence="2 3" key="1">
    <citation type="submission" date="2016-10" db="EMBL/GenBank/DDBJ databases">
        <authorList>
            <person name="de Groot N.N."/>
        </authorList>
    </citation>
    <scope>NUCLEOTIDE SEQUENCE [LARGE SCALE GENOMIC DNA]</scope>
    <source>
        <strain evidence="2 3">DSM 43019</strain>
    </source>
</reference>
<keyword evidence="1" id="KW-0812">Transmembrane</keyword>
<dbReference type="STRING" id="35752.SAMN05421541_10696"/>
<proteinExistence type="predicted"/>
<keyword evidence="1" id="KW-1133">Transmembrane helix</keyword>
<keyword evidence="3" id="KW-1185">Reference proteome</keyword>
<protein>
    <submittedName>
        <fullName evidence="2">Uncharacterized protein</fullName>
    </submittedName>
</protein>
<accession>A0A1I2FZY8</accession>
<dbReference type="EMBL" id="FONV01000006">
    <property type="protein sequence ID" value="SFF10892.1"/>
    <property type="molecule type" value="Genomic_DNA"/>
</dbReference>
<keyword evidence="1" id="KW-0472">Membrane</keyword>
<evidence type="ECO:0000313" key="2">
    <source>
        <dbReference type="EMBL" id="SFF10892.1"/>
    </source>
</evidence>
<gene>
    <name evidence="2" type="ORF">SAMN05421541_10696</name>
</gene>
<organism evidence="2 3">
    <name type="scientific">Actinoplanes philippinensis</name>
    <dbReference type="NCBI Taxonomy" id="35752"/>
    <lineage>
        <taxon>Bacteria</taxon>
        <taxon>Bacillati</taxon>
        <taxon>Actinomycetota</taxon>
        <taxon>Actinomycetes</taxon>
        <taxon>Micromonosporales</taxon>
        <taxon>Micromonosporaceae</taxon>
        <taxon>Actinoplanes</taxon>
    </lineage>
</organism>
<name>A0A1I2FZY8_9ACTN</name>